<dbReference type="KEGG" id="cgo:Corgl_0219"/>
<evidence type="ECO:0000256" key="1">
    <source>
        <dbReference type="SAM" id="Phobius"/>
    </source>
</evidence>
<protein>
    <recommendedName>
        <fullName evidence="4">Zinc-ribbon domain-containing protein</fullName>
    </recommendedName>
</protein>
<feature type="transmembrane region" description="Helical" evidence="1">
    <location>
        <begin position="90"/>
        <end position="109"/>
    </location>
</feature>
<dbReference type="AlphaFoldDB" id="F2N707"/>
<name>F2N707_CORGP</name>
<keyword evidence="3" id="KW-1185">Reference proteome</keyword>
<dbReference type="Proteomes" id="UP000006851">
    <property type="component" value="Chromosome"/>
</dbReference>
<feature type="transmembrane region" description="Helical" evidence="1">
    <location>
        <begin position="137"/>
        <end position="158"/>
    </location>
</feature>
<evidence type="ECO:0000313" key="3">
    <source>
        <dbReference type="Proteomes" id="UP000006851"/>
    </source>
</evidence>
<dbReference type="STRING" id="700015.Corgl_0219"/>
<keyword evidence="1" id="KW-0812">Transmembrane</keyword>
<organism evidence="2 3">
    <name type="scientific">Coriobacterium glomerans (strain ATCC 49209 / DSM 20642 / JCM 10262 / PW2)</name>
    <dbReference type="NCBI Taxonomy" id="700015"/>
    <lineage>
        <taxon>Bacteria</taxon>
        <taxon>Bacillati</taxon>
        <taxon>Actinomycetota</taxon>
        <taxon>Coriobacteriia</taxon>
        <taxon>Coriobacteriales</taxon>
        <taxon>Coriobacteriaceae</taxon>
        <taxon>Coriobacterium</taxon>
    </lineage>
</organism>
<dbReference type="eggNOG" id="ENOG502ZW4J">
    <property type="taxonomic scope" value="Bacteria"/>
</dbReference>
<dbReference type="OrthoDB" id="3196462at2"/>
<accession>F2N707</accession>
<proteinExistence type="predicted"/>
<sequence>MYCSTCGEEIQHGGAYCPKCGREVQQGNGDAPSAASASPCGRSLLDELCFVRDSLLLILEQYTTQASLVLNYRQEQKRLESRTVGQKSEYGLFVFGIAIVAVVVLKGLLTGKFDEVVLCMAILALFWRGWTTGRRRLLIVGLALLVGIAFVGITNIIHVANDAELPPSAVFVYIGSYAVAVVIALIAAKTAVTRRNAKVDAENKEIRTGNARALAEYSARYDCTVREIDRLRQELLERTASWFPPDYYNVRTVESFIMLVKNHRASDVSEMVNLYETDAHRRNVEAYMHLQSKQMELMLVNQQEIARKLEVSNLINAGNFVLNAMNVANTSAILDRL</sequence>
<keyword evidence="1" id="KW-0472">Membrane</keyword>
<gene>
    <name evidence="2" type="ordered locus">Corgl_0219</name>
</gene>
<dbReference type="HOGENOM" id="CLU_760214_0_0_11"/>
<evidence type="ECO:0008006" key="4">
    <source>
        <dbReference type="Google" id="ProtNLM"/>
    </source>
</evidence>
<reference evidence="3" key="1">
    <citation type="journal article" date="2013" name="Stand. Genomic Sci.">
        <title>Complete genome sequence of Coriobacterium glomerans type strain (PW2(T)) from the midgut of Pyrrhocoris apterus L. (red soldier bug).</title>
        <authorList>
            <person name="Stackebrandt E."/>
            <person name="Zeytun A."/>
            <person name="Lapidus A."/>
            <person name="Nolan M."/>
            <person name="Lucas S."/>
            <person name="Hammon N."/>
            <person name="Deshpande S."/>
            <person name="Cheng J.F."/>
            <person name="Tapia R."/>
            <person name="Goodwin L.A."/>
            <person name="Pitluck S."/>
            <person name="Liolios K."/>
            <person name="Pagani I."/>
            <person name="Ivanova N."/>
            <person name="Mavromatis K."/>
            <person name="Mikhailova N."/>
            <person name="Huntemann M."/>
            <person name="Pati A."/>
            <person name="Chen A."/>
            <person name="Palaniappan K."/>
            <person name="Chang Y.J."/>
            <person name="Land M."/>
            <person name="Hauser L."/>
            <person name="Rohde M."/>
            <person name="Pukall R."/>
            <person name="Goker M."/>
            <person name="Detter J.C."/>
            <person name="Woyke T."/>
            <person name="Bristow J."/>
            <person name="Eisen J.A."/>
            <person name="Markowitz V."/>
            <person name="Hugenholtz P."/>
            <person name="Kyrpides N.C."/>
            <person name="Klenk H.P."/>
        </authorList>
    </citation>
    <scope>NUCLEOTIDE SEQUENCE</scope>
    <source>
        <strain evidence="3">ATCC 49209 / DSM 20642 / JCM 10262 / PW2</strain>
    </source>
</reference>
<dbReference type="EMBL" id="CP002628">
    <property type="protein sequence ID" value="AEB06346.1"/>
    <property type="molecule type" value="Genomic_DNA"/>
</dbReference>
<evidence type="ECO:0000313" key="2">
    <source>
        <dbReference type="EMBL" id="AEB06346.1"/>
    </source>
</evidence>
<keyword evidence="1" id="KW-1133">Transmembrane helix</keyword>
<feature type="transmembrane region" description="Helical" evidence="1">
    <location>
        <begin position="115"/>
        <end position="130"/>
    </location>
</feature>
<feature type="transmembrane region" description="Helical" evidence="1">
    <location>
        <begin position="170"/>
        <end position="188"/>
    </location>
</feature>